<comment type="caution">
    <text evidence="1">The sequence shown here is derived from an EMBL/GenBank/DDBJ whole genome shotgun (WGS) entry which is preliminary data.</text>
</comment>
<reference evidence="1 2" key="1">
    <citation type="submission" date="2014-01" db="EMBL/GenBank/DDBJ databases">
        <title>Plasmidome dynamics in the species complex Clostridium novyi sensu lato converts strains of independent lineages into distinctly different pathogens.</title>
        <authorList>
            <person name="Skarin H."/>
            <person name="Segerman B."/>
        </authorList>
    </citation>
    <scope>NUCLEOTIDE SEQUENCE [LARGE SCALE GENOMIC DNA]</scope>
    <source>
        <strain evidence="1 2">DC5</strain>
    </source>
</reference>
<dbReference type="EMBL" id="JDRY01000170">
    <property type="protein sequence ID" value="KGM93341.1"/>
    <property type="molecule type" value="Genomic_DNA"/>
</dbReference>
<protein>
    <submittedName>
        <fullName evidence="1">Uncharacterized protein</fullName>
    </submittedName>
</protein>
<organism evidence="1 2">
    <name type="scientific">Clostridium botulinum C/D str. DC5</name>
    <dbReference type="NCBI Taxonomy" id="1443128"/>
    <lineage>
        <taxon>Bacteria</taxon>
        <taxon>Bacillati</taxon>
        <taxon>Bacillota</taxon>
        <taxon>Clostridia</taxon>
        <taxon>Eubacteriales</taxon>
        <taxon>Clostridiaceae</taxon>
        <taxon>Clostridium</taxon>
    </lineage>
</organism>
<evidence type="ECO:0000313" key="1">
    <source>
        <dbReference type="EMBL" id="KGM93341.1"/>
    </source>
</evidence>
<evidence type="ECO:0000313" key="2">
    <source>
        <dbReference type="Proteomes" id="UP000030014"/>
    </source>
</evidence>
<dbReference type="Proteomes" id="UP000030014">
    <property type="component" value="Unassembled WGS sequence"/>
</dbReference>
<proteinExistence type="predicted"/>
<name>A0A0A0HZ34_CLOBO</name>
<sequence>MKIQRWVSSNKKVYKLKKVHINQIIRYIEKREGIDMAVLSTPMECMPIIKAEKFDEFMKEADKTLVTEEEKMNIREIMKNVVRRKRQRH</sequence>
<dbReference type="RefSeq" id="WP_039260159.1">
    <property type="nucleotide sequence ID" value="NZ_JDRY01000170.1"/>
</dbReference>
<accession>A0A0A0HZ34</accession>
<gene>
    <name evidence="1" type="ORF">Z955_15310</name>
</gene>
<dbReference type="AlphaFoldDB" id="A0A0A0HZ34"/>